<feature type="region of interest" description="Disordered" evidence="1">
    <location>
        <begin position="97"/>
        <end position="124"/>
    </location>
</feature>
<dbReference type="Pfam" id="PF05380">
    <property type="entry name" value="Peptidase_A17"/>
    <property type="match status" value="1"/>
</dbReference>
<organism evidence="3 4">
    <name type="scientific">Aedes albopictus</name>
    <name type="common">Asian tiger mosquito</name>
    <name type="synonym">Stegomyia albopicta</name>
    <dbReference type="NCBI Taxonomy" id="7160"/>
    <lineage>
        <taxon>Eukaryota</taxon>
        <taxon>Metazoa</taxon>
        <taxon>Ecdysozoa</taxon>
        <taxon>Arthropoda</taxon>
        <taxon>Hexapoda</taxon>
        <taxon>Insecta</taxon>
        <taxon>Pterygota</taxon>
        <taxon>Neoptera</taxon>
        <taxon>Endopterygota</taxon>
        <taxon>Diptera</taxon>
        <taxon>Nematocera</taxon>
        <taxon>Culicoidea</taxon>
        <taxon>Culicidae</taxon>
        <taxon>Culicinae</taxon>
        <taxon>Aedini</taxon>
        <taxon>Aedes</taxon>
        <taxon>Stegomyia</taxon>
    </lineage>
</organism>
<dbReference type="Pfam" id="PF18701">
    <property type="entry name" value="DUF5641"/>
    <property type="match status" value="1"/>
</dbReference>
<reference evidence="4" key="1">
    <citation type="journal article" date="2015" name="Proc. Natl. Acad. Sci. U.S.A.">
        <title>Genome sequence of the Asian Tiger mosquito, Aedes albopictus, reveals insights into its biology, genetics, and evolution.</title>
        <authorList>
            <person name="Chen X.G."/>
            <person name="Jiang X."/>
            <person name="Gu J."/>
            <person name="Xu M."/>
            <person name="Wu Y."/>
            <person name="Deng Y."/>
            <person name="Zhang C."/>
            <person name="Bonizzoni M."/>
            <person name="Dermauw W."/>
            <person name="Vontas J."/>
            <person name="Armbruster P."/>
            <person name="Huang X."/>
            <person name="Yang Y."/>
            <person name="Zhang H."/>
            <person name="He W."/>
            <person name="Peng H."/>
            <person name="Liu Y."/>
            <person name="Wu K."/>
            <person name="Chen J."/>
            <person name="Lirakis M."/>
            <person name="Topalis P."/>
            <person name="Van Leeuwen T."/>
            <person name="Hall A.B."/>
            <person name="Jiang X."/>
            <person name="Thorpe C."/>
            <person name="Mueller R.L."/>
            <person name="Sun C."/>
            <person name="Waterhouse R.M."/>
            <person name="Yan G."/>
            <person name="Tu Z.J."/>
            <person name="Fang X."/>
            <person name="James A.A."/>
        </authorList>
    </citation>
    <scope>NUCLEOTIDE SEQUENCE [LARGE SCALE GENOMIC DNA]</scope>
    <source>
        <strain evidence="4">Foshan</strain>
    </source>
</reference>
<sequence length="1675" mass="187177">MCLRVPSAYQTVSKDTVCVLAGMLSIAPVLAEYVECHEERDTKGYRDLDRKCFLISGDVDVINEDVGDSTAACVLGTAQVEFMELFTEEIVMPRDCPDPDEIATNSYDEEEARNNTLETSSNDFEDACSNAFPPQLRRPKNEEQRSGAYLSRQYLKKQLFRALYNLPAVKQECATRIHGLVDDYQRHVRALSKLGEPVDHWDLPLIQLLSYKLDQATLRVWEEKTSQKDDVKYDELVEFLYQRVRILQSVGPESHHSTSSKVAGNPQKSFKQKVSVNAATASPPSYSCPLSCSDSHSLRTCPVFLGKGISQKPGVSQKRLCWNCLSFGHQSKKCGSKFSCRTCREKHHSLLPDPAPVQVSATPAIQTSSAEPTVSSKPAPLVQQPRPSTSQSVDASGSRQVSMAVQTACTMTLLETVILNIVDDHGNTHKARALLDSASMSNFISKPLAKHLYSHRSTVDVSVSCIGSSTQKISSAITATIESGDRTISMKLQFLVLKQPSSDLPTMPIDISAWKLPNVQLADPQFSVPGSVDLVIGSETYWELHTGRKISLGEGLPWVVETPFGWAVTGPASRSATCIPRFCYLSTADDRLEAALRKFWDMETIPSGPVRSSEENHCEELYAATTTRDATGRYIVRLPRTEDPEKVLGESRSIADRRFLSLERRLGRDPATKDSYDRFMDEYLHLGHMKKVSEPDDRIPHCYIPHHVVFKESSTTTKVRVVFDASCKTSPGYSLNDSLLVGPVVQQDLYSIYLRFRTRIIAVVADVEKMYWQVLHHPEDLSFLRIRHRTSSSDPIETYELQTVTYGTASAPYLATKTLQQIAKDQAELYPAAVEPVVDDFYVDDFLSGAVICCSSTTASHRYAWFHRIHLEEMGVERSGSAARCSAEDLAIQPLHDVQDEQAISTLGLMWDPKADNLRFKVDLPLPAAILTKRKVMSYMAQIFDPLGLLGPVIAKAKLFMQRLWALKQDSVSCEWDSPLPDKLQQEWKLFHTTLSILSEVRVPRLVVSPDSDSIQLHFFADASSVAYGACCFVRTESANGIQVRLLTSKSKLCKKVEASLKITPPAYFWSDSSSVLQWLRASPTRWKTFVANRVSKIQNTTCIDHWRHIAGSENPADDISRGLNPADILNSSRWWQGPSWLTLAPECWPKTIIDEANSPAASEEGRKPPVVAMTAAQTTFCGDLFSRYSRYDNLRRVVAVCSRYLHCLKERAQLRRSGSHTATLSVGNRSKPPPIPPLTIAELQHAEHLLCRLAQHETFAEEFSDLANGDRVAKSSALKWLKPFIDEDGTLRVGGRLRNAALSIANKHPIVLSTKHPLSALLASSLHVSLLHAGPQLLLATLRQKFWFLGGRNLVKSVFHQCHTCFRSKPTLVQQSTADLPVSRVSPTRPFSVCGVDYCGPFYVKSAVRNRGPTKVYVAIFVCFSTKAVHIELVSDLSTPAFLAALRRLVARRGRIVELHSDNATTFKGASHALNRVYRMLKVEVADRQQTFDWCSGNEITWKFIPPRAPHFGGLWEAAVKLAKTHLLKVVGNINLAYEDFLTLLAQVEMRLNSRPLTPIPEDPGDLDVLTPGHFLVGSNMQAVPESNWKETANNRLDHWELTQKHLQQIWSRWYPEYLQQLQSRATKGCNPPVTIEVGAIVIIKEDNVPPANWPLGKIIRLHPGKDGVMSFVW</sequence>
<dbReference type="PANTHER" id="PTHR47331">
    <property type="entry name" value="PHD-TYPE DOMAIN-CONTAINING PROTEIN"/>
    <property type="match status" value="1"/>
</dbReference>
<dbReference type="SUPFAM" id="SSF56672">
    <property type="entry name" value="DNA/RNA polymerases"/>
    <property type="match status" value="1"/>
</dbReference>
<dbReference type="GeneID" id="134291456"/>
<dbReference type="InterPro" id="IPR005312">
    <property type="entry name" value="DUF1759"/>
</dbReference>
<dbReference type="InterPro" id="IPR040676">
    <property type="entry name" value="DUF5641"/>
</dbReference>
<dbReference type="RefSeq" id="XP_062715199.1">
    <property type="nucleotide sequence ID" value="XM_062859215.1"/>
</dbReference>
<keyword evidence="4" id="KW-1185">Reference proteome</keyword>
<dbReference type="Proteomes" id="UP000069940">
    <property type="component" value="Unassembled WGS sequence"/>
</dbReference>
<evidence type="ECO:0000259" key="2">
    <source>
        <dbReference type="PROSITE" id="PS50994"/>
    </source>
</evidence>
<dbReference type="InterPro" id="IPR036397">
    <property type="entry name" value="RNaseH_sf"/>
</dbReference>
<dbReference type="EnsemblMetazoa" id="AALFPA23_014093.R20489">
    <property type="protein sequence ID" value="AALFPA23_014093.P20489"/>
    <property type="gene ID" value="AALFPA23_014093"/>
</dbReference>
<evidence type="ECO:0000313" key="4">
    <source>
        <dbReference type="Proteomes" id="UP000069940"/>
    </source>
</evidence>
<evidence type="ECO:0000256" key="1">
    <source>
        <dbReference type="SAM" id="MobiDB-lite"/>
    </source>
</evidence>
<name>A0ABM1Z1H7_AEDAL</name>
<dbReference type="Gene3D" id="3.30.420.10">
    <property type="entry name" value="Ribonuclease H-like superfamily/Ribonuclease H"/>
    <property type="match status" value="1"/>
</dbReference>
<dbReference type="PROSITE" id="PS50994">
    <property type="entry name" value="INTEGRASE"/>
    <property type="match status" value="1"/>
</dbReference>
<dbReference type="Pfam" id="PF03564">
    <property type="entry name" value="DUF1759"/>
    <property type="match status" value="1"/>
</dbReference>
<dbReference type="InterPro" id="IPR001584">
    <property type="entry name" value="Integrase_cat-core"/>
</dbReference>
<evidence type="ECO:0000313" key="3">
    <source>
        <dbReference type="EnsemblMetazoa" id="AALFPA23_014093.P20489"/>
    </source>
</evidence>
<dbReference type="InterPro" id="IPR008042">
    <property type="entry name" value="Retrotrans_Pao"/>
</dbReference>
<proteinExistence type="predicted"/>
<feature type="compositionally biased region" description="Polar residues" evidence="1">
    <location>
        <begin position="364"/>
        <end position="376"/>
    </location>
</feature>
<protein>
    <recommendedName>
        <fullName evidence="2">Integrase catalytic domain-containing protein</fullName>
    </recommendedName>
</protein>
<feature type="compositionally biased region" description="Polar residues" evidence="1">
    <location>
        <begin position="385"/>
        <end position="398"/>
    </location>
</feature>
<reference evidence="3" key="2">
    <citation type="submission" date="2025-05" db="UniProtKB">
        <authorList>
            <consortium name="EnsemblMetazoa"/>
        </authorList>
    </citation>
    <scope>IDENTIFICATION</scope>
    <source>
        <strain evidence="3">Foshan</strain>
    </source>
</reference>
<dbReference type="SUPFAM" id="SSF53098">
    <property type="entry name" value="Ribonuclease H-like"/>
    <property type="match status" value="1"/>
</dbReference>
<feature type="domain" description="Integrase catalytic" evidence="2">
    <location>
        <begin position="1387"/>
        <end position="1581"/>
    </location>
</feature>
<dbReference type="InterPro" id="IPR012337">
    <property type="entry name" value="RNaseH-like_sf"/>
</dbReference>
<accession>A0ABM1Z1H7</accession>
<dbReference type="InterPro" id="IPR043502">
    <property type="entry name" value="DNA/RNA_pol_sf"/>
</dbReference>
<feature type="region of interest" description="Disordered" evidence="1">
    <location>
        <begin position="364"/>
        <end position="398"/>
    </location>
</feature>
<dbReference type="PANTHER" id="PTHR47331:SF1">
    <property type="entry name" value="GAG-LIKE PROTEIN"/>
    <property type="match status" value="1"/>
</dbReference>
<dbReference type="Pfam" id="PF17921">
    <property type="entry name" value="Integrase_H2C2"/>
    <property type="match status" value="1"/>
</dbReference>
<dbReference type="InterPro" id="IPR041588">
    <property type="entry name" value="Integrase_H2C2"/>
</dbReference>